<protein>
    <submittedName>
        <fullName evidence="1">Uncharacterized protein</fullName>
    </submittedName>
</protein>
<organism evidence="1 2">
    <name type="scientific">Caligus rogercresseyi</name>
    <name type="common">Sea louse</name>
    <dbReference type="NCBI Taxonomy" id="217165"/>
    <lineage>
        <taxon>Eukaryota</taxon>
        <taxon>Metazoa</taxon>
        <taxon>Ecdysozoa</taxon>
        <taxon>Arthropoda</taxon>
        <taxon>Crustacea</taxon>
        <taxon>Multicrustacea</taxon>
        <taxon>Hexanauplia</taxon>
        <taxon>Copepoda</taxon>
        <taxon>Siphonostomatoida</taxon>
        <taxon>Caligidae</taxon>
        <taxon>Caligus</taxon>
    </lineage>
</organism>
<gene>
    <name evidence="1" type="ORF">FKW44_014961</name>
</gene>
<sequence length="60" mass="6728">MSPTPTPGPHSCSLVDSHNIFSFPGFLTDLSEGLTHWESDPAKEQLETLSFFYQRCQKLA</sequence>
<evidence type="ECO:0000313" key="2">
    <source>
        <dbReference type="Proteomes" id="UP000595437"/>
    </source>
</evidence>
<keyword evidence="2" id="KW-1185">Reference proteome</keyword>
<dbReference type="AlphaFoldDB" id="A0A7T8K096"/>
<dbReference type="Proteomes" id="UP000595437">
    <property type="component" value="Chromosome 10"/>
</dbReference>
<reference evidence="2" key="1">
    <citation type="submission" date="2021-01" db="EMBL/GenBank/DDBJ databases">
        <title>Caligus Genome Assembly.</title>
        <authorList>
            <person name="Gallardo-Escarate C."/>
        </authorList>
    </citation>
    <scope>NUCLEOTIDE SEQUENCE [LARGE SCALE GENOMIC DNA]</scope>
</reference>
<accession>A0A7T8K096</accession>
<name>A0A7T8K096_CALRO</name>
<evidence type="ECO:0000313" key="1">
    <source>
        <dbReference type="EMBL" id="QQP40796.1"/>
    </source>
</evidence>
<dbReference type="EMBL" id="CP045899">
    <property type="protein sequence ID" value="QQP40796.1"/>
    <property type="molecule type" value="Genomic_DNA"/>
</dbReference>
<proteinExistence type="predicted"/>